<proteinExistence type="predicted"/>
<keyword evidence="4" id="KW-1185">Reference proteome</keyword>
<dbReference type="EMBL" id="JAUTXT010000004">
    <property type="protein sequence ID" value="KAK3678502.1"/>
    <property type="molecule type" value="Genomic_DNA"/>
</dbReference>
<feature type="region of interest" description="Disordered" evidence="1">
    <location>
        <begin position="84"/>
        <end position="111"/>
    </location>
</feature>
<evidence type="ECO:0000313" key="4">
    <source>
        <dbReference type="Proteomes" id="UP001274830"/>
    </source>
</evidence>
<keyword evidence="2" id="KW-1133">Transmembrane helix</keyword>
<evidence type="ECO:0000313" key="3">
    <source>
        <dbReference type="EMBL" id="KAK3678502.1"/>
    </source>
</evidence>
<evidence type="ECO:0000256" key="2">
    <source>
        <dbReference type="SAM" id="Phobius"/>
    </source>
</evidence>
<gene>
    <name evidence="3" type="primary">SWF1</name>
    <name evidence="3" type="ORF">LTR78_001799</name>
</gene>
<protein>
    <submittedName>
        <fullName evidence="3">Palmitoyltransferase swf1</fullName>
        <ecNumber evidence="3">2.3.1.225</ecNumber>
    </submittedName>
</protein>
<name>A0AAE0WV45_9PEZI</name>
<keyword evidence="3" id="KW-0012">Acyltransferase</keyword>
<organism evidence="3 4">
    <name type="scientific">Recurvomyces mirabilis</name>
    <dbReference type="NCBI Taxonomy" id="574656"/>
    <lineage>
        <taxon>Eukaryota</taxon>
        <taxon>Fungi</taxon>
        <taxon>Dikarya</taxon>
        <taxon>Ascomycota</taxon>
        <taxon>Pezizomycotina</taxon>
        <taxon>Dothideomycetes</taxon>
        <taxon>Dothideomycetidae</taxon>
        <taxon>Mycosphaerellales</taxon>
        <taxon>Teratosphaeriaceae</taxon>
        <taxon>Recurvomyces</taxon>
    </lineage>
</organism>
<dbReference type="EC" id="2.3.1.225" evidence="3"/>
<feature type="compositionally biased region" description="Polar residues" evidence="1">
    <location>
        <begin position="96"/>
        <end position="108"/>
    </location>
</feature>
<accession>A0AAE0WV45</accession>
<dbReference type="RefSeq" id="XP_064694996.1">
    <property type="nucleotide sequence ID" value="XM_064837673.1"/>
</dbReference>
<comment type="caution">
    <text evidence="3">The sequence shown here is derived from an EMBL/GenBank/DDBJ whole genome shotgun (WGS) entry which is preliminary data.</text>
</comment>
<keyword evidence="2" id="KW-0812">Transmembrane</keyword>
<evidence type="ECO:0000256" key="1">
    <source>
        <dbReference type="SAM" id="MobiDB-lite"/>
    </source>
</evidence>
<dbReference type="Proteomes" id="UP001274830">
    <property type="component" value="Unassembled WGS sequence"/>
</dbReference>
<reference evidence="3" key="1">
    <citation type="submission" date="2023-07" db="EMBL/GenBank/DDBJ databases">
        <title>Black Yeasts Isolated from many extreme environments.</title>
        <authorList>
            <person name="Coleine C."/>
            <person name="Stajich J.E."/>
            <person name="Selbmann L."/>
        </authorList>
    </citation>
    <scope>NUCLEOTIDE SEQUENCE</scope>
    <source>
        <strain evidence="3">CCFEE 5485</strain>
    </source>
</reference>
<keyword evidence="3" id="KW-0808">Transferase</keyword>
<sequence length="191" mass="21024">MPTRSSYWSDLGLGMVNAINKGGLSIAGVGLLAASTALLPLGLLAYHCYLIWAGTTTNESQKWADWQDDMKDGYAFVASRDQLQTHNQSRKHGDTSTKSNGKRQTTDNPALDYGLDGVEEVDVLWPVTSDQIIVRTSDGNPPQGQEALWKLVWNLDDVVNVYDLSGWQNFLAVLKGRPGTCTFNLKHIRAV</sequence>
<dbReference type="AlphaFoldDB" id="A0AAE0WV45"/>
<keyword evidence="2" id="KW-0472">Membrane</keyword>
<feature type="transmembrane region" description="Helical" evidence="2">
    <location>
        <begin position="24"/>
        <end position="52"/>
    </location>
</feature>
<dbReference type="GeneID" id="89962212"/>
<dbReference type="GO" id="GO:0019706">
    <property type="term" value="F:protein-cysteine S-palmitoyltransferase activity"/>
    <property type="evidence" value="ECO:0007669"/>
    <property type="project" value="UniProtKB-EC"/>
</dbReference>